<dbReference type="EMBL" id="JH711575">
    <property type="protein sequence ID" value="EIW83933.1"/>
    <property type="molecule type" value="Genomic_DNA"/>
</dbReference>
<sequence>MEQAAAHDILRQHSFALICFIKQLLGTVVEPRCLCAVPDLAANLVKSRPCELSFSTIPTVTHPYPDALVIILRGGVNTLPSAHIRPPHTYKLDTVALLRPSHADAAGLLSDHRSVGAIVFDSNQPLPLQASTKVPVRTIRDSLEHGRRFLQARAGQLTSELEDGTQLEENFSQLLILEATNDRQLVKIQLPQVPSPWNFFQGLPRGTTETFPCDVDTTSLGLTTLPYERPLVNSILDSILAFRSRDGIVQTYLDHRRSRIDPVVCVNALTLFYTYGRGHELKATLNWVYTVLLNRSYLSGTRYYVSAECFLFFLSRLLKRADDPDLWARFGPLLGDRIVERSGAGGDPLAIAMRVLAGASVGKRSETDINDLLAMQNEDGGWQVGYMYKYGSSGALIGSRGLATAFAISALSTSRKQTSSAGQVVF</sequence>
<dbReference type="RefSeq" id="XP_007765785.1">
    <property type="nucleotide sequence ID" value="XM_007767595.1"/>
</dbReference>
<dbReference type="Proteomes" id="UP000053558">
    <property type="component" value="Unassembled WGS sequence"/>
</dbReference>
<keyword evidence="2" id="KW-1185">Reference proteome</keyword>
<dbReference type="Gene3D" id="1.50.10.20">
    <property type="match status" value="1"/>
</dbReference>
<evidence type="ECO:0000313" key="2">
    <source>
        <dbReference type="Proteomes" id="UP000053558"/>
    </source>
</evidence>
<organism evidence="1 2">
    <name type="scientific">Coniophora puteana (strain RWD-64-598)</name>
    <name type="common">Brown rot fungus</name>
    <dbReference type="NCBI Taxonomy" id="741705"/>
    <lineage>
        <taxon>Eukaryota</taxon>
        <taxon>Fungi</taxon>
        <taxon>Dikarya</taxon>
        <taxon>Basidiomycota</taxon>
        <taxon>Agaricomycotina</taxon>
        <taxon>Agaricomycetes</taxon>
        <taxon>Agaricomycetidae</taxon>
        <taxon>Boletales</taxon>
        <taxon>Coniophorineae</taxon>
        <taxon>Coniophoraceae</taxon>
        <taxon>Coniophora</taxon>
    </lineage>
</organism>
<protein>
    <submittedName>
        <fullName evidence="1">Uncharacterized protein</fullName>
    </submittedName>
</protein>
<dbReference type="InterPro" id="IPR008930">
    <property type="entry name" value="Terpenoid_cyclase/PrenylTrfase"/>
</dbReference>
<dbReference type="KEGG" id="cput:CONPUDRAFT_99568"/>
<comment type="caution">
    <text evidence="1">The sequence shown here is derived from an EMBL/GenBank/DDBJ whole genome shotgun (WGS) entry which is preliminary data.</text>
</comment>
<accession>A0A5M3MXP0</accession>
<gene>
    <name evidence="1" type="ORF">CONPUDRAFT_99568</name>
</gene>
<dbReference type="OMA" id="RIMACAN"/>
<dbReference type="AlphaFoldDB" id="A0A5M3MXP0"/>
<dbReference type="SUPFAM" id="SSF48239">
    <property type="entry name" value="Terpenoid cyclases/Protein prenyltransferases"/>
    <property type="match status" value="1"/>
</dbReference>
<reference evidence="2" key="1">
    <citation type="journal article" date="2012" name="Science">
        <title>The Paleozoic origin of enzymatic lignin decomposition reconstructed from 31 fungal genomes.</title>
        <authorList>
            <person name="Floudas D."/>
            <person name="Binder M."/>
            <person name="Riley R."/>
            <person name="Barry K."/>
            <person name="Blanchette R.A."/>
            <person name="Henrissat B."/>
            <person name="Martinez A.T."/>
            <person name="Otillar R."/>
            <person name="Spatafora J.W."/>
            <person name="Yadav J.S."/>
            <person name="Aerts A."/>
            <person name="Benoit I."/>
            <person name="Boyd A."/>
            <person name="Carlson A."/>
            <person name="Copeland A."/>
            <person name="Coutinho P.M."/>
            <person name="de Vries R.P."/>
            <person name="Ferreira P."/>
            <person name="Findley K."/>
            <person name="Foster B."/>
            <person name="Gaskell J."/>
            <person name="Glotzer D."/>
            <person name="Gorecki P."/>
            <person name="Heitman J."/>
            <person name="Hesse C."/>
            <person name="Hori C."/>
            <person name="Igarashi K."/>
            <person name="Jurgens J.A."/>
            <person name="Kallen N."/>
            <person name="Kersten P."/>
            <person name="Kohler A."/>
            <person name="Kuees U."/>
            <person name="Kumar T.K.A."/>
            <person name="Kuo A."/>
            <person name="LaButti K."/>
            <person name="Larrondo L.F."/>
            <person name="Lindquist E."/>
            <person name="Ling A."/>
            <person name="Lombard V."/>
            <person name="Lucas S."/>
            <person name="Lundell T."/>
            <person name="Martin R."/>
            <person name="McLaughlin D.J."/>
            <person name="Morgenstern I."/>
            <person name="Morin E."/>
            <person name="Murat C."/>
            <person name="Nagy L.G."/>
            <person name="Nolan M."/>
            <person name="Ohm R.A."/>
            <person name="Patyshakuliyeva A."/>
            <person name="Rokas A."/>
            <person name="Ruiz-Duenas F.J."/>
            <person name="Sabat G."/>
            <person name="Salamov A."/>
            <person name="Samejima M."/>
            <person name="Schmutz J."/>
            <person name="Slot J.C."/>
            <person name="St John F."/>
            <person name="Stenlid J."/>
            <person name="Sun H."/>
            <person name="Sun S."/>
            <person name="Syed K."/>
            <person name="Tsang A."/>
            <person name="Wiebenga A."/>
            <person name="Young D."/>
            <person name="Pisabarro A."/>
            <person name="Eastwood D.C."/>
            <person name="Martin F."/>
            <person name="Cullen D."/>
            <person name="Grigoriev I.V."/>
            <person name="Hibbett D.S."/>
        </authorList>
    </citation>
    <scope>NUCLEOTIDE SEQUENCE [LARGE SCALE GENOMIC DNA]</scope>
    <source>
        <strain evidence="2">RWD-64-598 SS2</strain>
    </source>
</reference>
<dbReference type="OrthoDB" id="2012566at2759"/>
<dbReference type="GeneID" id="19211941"/>
<proteinExistence type="predicted"/>
<evidence type="ECO:0000313" key="1">
    <source>
        <dbReference type="EMBL" id="EIW83933.1"/>
    </source>
</evidence>
<name>A0A5M3MXP0_CONPW</name>